<dbReference type="InterPro" id="IPR051209">
    <property type="entry name" value="FAD-bind_Monooxygenase_sf"/>
</dbReference>
<dbReference type="RefSeq" id="XP_001910476.1">
    <property type="nucleotide sequence ID" value="XM_001910441.1"/>
</dbReference>
<feature type="non-terminal residue" evidence="2">
    <location>
        <position position="1"/>
    </location>
</feature>
<dbReference type="Gene3D" id="3.50.50.60">
    <property type="entry name" value="FAD/NAD(P)-binding domain"/>
    <property type="match status" value="1"/>
</dbReference>
<evidence type="ECO:0000313" key="2">
    <source>
        <dbReference type="EMBL" id="CAP71611.1"/>
    </source>
</evidence>
<sequence length="113" mass="12834">PNSVTGHTSVIIAIENAITLAMNVIKPILSKGSQVREVEVTPEAERQWVSNVQDELNNKTIWGGGGNKTAAESWYVKLDEKTGKRWNAMLYPGYQLGAWYRARKPRKEDWVYQ</sequence>
<comment type="similarity">
    <text evidence="1">Belongs to the FAD-binding monooxygenase family.</text>
</comment>
<dbReference type="GeneID" id="6194926"/>
<dbReference type="EMBL" id="CU638744">
    <property type="protein sequence ID" value="CAP71611.1"/>
    <property type="molecule type" value="Genomic_DNA"/>
</dbReference>
<dbReference type="VEuPathDB" id="FungiDB:PODANS_6_440"/>
<accession>B2B3C5</accession>
<organism evidence="2">
    <name type="scientific">Podospora anserina (strain S / ATCC MYA-4624 / DSM 980 / FGSC 10383)</name>
    <name type="common">Pleurage anserina</name>
    <dbReference type="NCBI Taxonomy" id="515849"/>
    <lineage>
        <taxon>Eukaryota</taxon>
        <taxon>Fungi</taxon>
        <taxon>Dikarya</taxon>
        <taxon>Ascomycota</taxon>
        <taxon>Pezizomycotina</taxon>
        <taxon>Sordariomycetes</taxon>
        <taxon>Sordariomycetidae</taxon>
        <taxon>Sordariales</taxon>
        <taxon>Podosporaceae</taxon>
        <taxon>Podospora</taxon>
        <taxon>Podospora anserina</taxon>
    </lineage>
</organism>
<dbReference type="PANTHER" id="PTHR42877:SF5">
    <property type="entry name" value="L-ORNITHINE N(5)-MONOOXYGENASE-RELATED"/>
    <property type="match status" value="1"/>
</dbReference>
<dbReference type="KEGG" id="pan:PODANSg7514"/>
<evidence type="ECO:0000256" key="1">
    <source>
        <dbReference type="ARBA" id="ARBA00010139"/>
    </source>
</evidence>
<name>B2B3C5_PODAN</name>
<protein>
    <submittedName>
        <fullName evidence="2">Podospora anserina S mat+ genomic DNA chromosome 6, supercontig 2</fullName>
    </submittedName>
</protein>
<dbReference type="AlphaFoldDB" id="B2B3C5"/>
<dbReference type="OrthoDB" id="74360at2759"/>
<dbReference type="HOGENOM" id="CLU_2139468_0_0_1"/>
<dbReference type="InterPro" id="IPR036188">
    <property type="entry name" value="FAD/NAD-bd_sf"/>
</dbReference>
<reference evidence="2" key="2">
    <citation type="submission" date="2008-07" db="EMBL/GenBank/DDBJ databases">
        <authorList>
            <person name="Genoscope - CEA"/>
        </authorList>
    </citation>
    <scope>NUCLEOTIDE SEQUENCE</scope>
    <source>
        <strain evidence="2">S mat+</strain>
    </source>
</reference>
<reference evidence="2" key="1">
    <citation type="journal article" date="2008" name="Genome Biol.">
        <title>The genome sequence of the model ascomycete fungus Podospora anserina.</title>
        <authorList>
            <person name="Espagne E."/>
            <person name="Lespinet O."/>
            <person name="Malagnac F."/>
            <person name="Da Silva C."/>
            <person name="Jaillon O."/>
            <person name="Porcel B.M."/>
            <person name="Couloux A."/>
            <person name="Aury J.-M."/>
            <person name="Segurens B."/>
            <person name="Poulain J."/>
            <person name="Anthouard V."/>
            <person name="Grossetete S."/>
            <person name="Khalili H."/>
            <person name="Coppin E."/>
            <person name="Dequard-Chablat M."/>
            <person name="Picard M."/>
            <person name="Contamine V."/>
            <person name="Arnaise S."/>
            <person name="Bourdais A."/>
            <person name="Berteaux-Lecellier V."/>
            <person name="Gautheret D."/>
            <person name="de Vries R.P."/>
            <person name="Battaglia E."/>
            <person name="Coutinho P.M."/>
            <person name="Danchin E.G.J."/>
            <person name="Henrissat B."/>
            <person name="El Khoury R."/>
            <person name="Sainsard-Chanet A."/>
            <person name="Boivin A."/>
            <person name="Pinan-Lucarre B."/>
            <person name="Sellem C.H."/>
            <person name="Debuchy R."/>
            <person name="Wincker P."/>
            <person name="Weissenbach J."/>
            <person name="Silar P."/>
        </authorList>
    </citation>
    <scope>NUCLEOTIDE SEQUENCE [LARGE SCALE GENOMIC DNA]</scope>
    <source>
        <strain evidence="2">S mat+</strain>
    </source>
</reference>
<proteinExistence type="inferred from homology"/>
<gene>
    <name evidence="2" type="ORF">PODANS_6_440</name>
</gene>
<dbReference type="PANTHER" id="PTHR42877">
    <property type="entry name" value="L-ORNITHINE N(5)-MONOOXYGENASE-RELATED"/>
    <property type="match status" value="1"/>
</dbReference>